<sequence length="43" mass="4456">MVAEDRFALLGGAGETVLGRGECRRGSDGAIGRPRLACQGVRP</sequence>
<evidence type="ECO:0000313" key="2">
    <source>
        <dbReference type="Proteomes" id="UP000006138"/>
    </source>
</evidence>
<name>A0A9R0NQ54_AMYMS</name>
<keyword evidence="2" id="KW-1185">Reference proteome</keyword>
<organism evidence="1 2">
    <name type="scientific">Amycolatopsis mediterranei (strain S699)</name>
    <name type="common">Nocardia mediterranei</name>
    <dbReference type="NCBI Taxonomy" id="713604"/>
    <lineage>
        <taxon>Bacteria</taxon>
        <taxon>Bacillati</taxon>
        <taxon>Actinomycetota</taxon>
        <taxon>Actinomycetes</taxon>
        <taxon>Pseudonocardiales</taxon>
        <taxon>Pseudonocardiaceae</taxon>
        <taxon>Amycolatopsis</taxon>
    </lineage>
</organism>
<dbReference type="AlphaFoldDB" id="A0A9R0NQ54"/>
<dbReference type="EMBL" id="CP002896">
    <property type="protein sequence ID" value="AEK38583.1"/>
    <property type="molecule type" value="Genomic_DNA"/>
</dbReference>
<protein>
    <submittedName>
        <fullName evidence="1">Uncharacterized protein</fullName>
    </submittedName>
</protein>
<accession>A0A9R0NQ54</accession>
<proteinExistence type="predicted"/>
<dbReference type="Proteomes" id="UP000006138">
    <property type="component" value="Chromosome"/>
</dbReference>
<gene>
    <name evidence="1" type="ordered locus">RAM_00440</name>
</gene>
<evidence type="ECO:0000313" key="1">
    <source>
        <dbReference type="EMBL" id="AEK38583.1"/>
    </source>
</evidence>
<dbReference type="KEGG" id="amn:RAM_00440"/>
<reference evidence="1 2" key="1">
    <citation type="journal article" date="2011" name="J. Bacteriol.">
        <title>Whole genome sequence of the rifamycin B-producing strain Amycolatopsis mediterranei S699.</title>
        <authorList>
            <person name="Verma M."/>
            <person name="Kaur J."/>
            <person name="Kumar M."/>
            <person name="Kumari K."/>
            <person name="Saxena A."/>
            <person name="Anand S."/>
            <person name="Nigam A."/>
            <person name="Ravi V."/>
            <person name="Raghuvanshi S."/>
            <person name="Khurana P."/>
            <person name="Tyagi A.K."/>
            <person name="Khurana J.P."/>
            <person name="Lal R."/>
        </authorList>
    </citation>
    <scope>NUCLEOTIDE SEQUENCE [LARGE SCALE GENOMIC DNA]</scope>
    <source>
        <strain evidence="1 2">S699</strain>
    </source>
</reference>